<dbReference type="PANTHER" id="PTHR24421">
    <property type="entry name" value="NITRATE/NITRITE SENSOR PROTEIN NARX-RELATED"/>
    <property type="match status" value="1"/>
</dbReference>
<dbReference type="GO" id="GO:0005524">
    <property type="term" value="F:ATP binding"/>
    <property type="evidence" value="ECO:0007669"/>
    <property type="project" value="UniProtKB-KW"/>
</dbReference>
<evidence type="ECO:0000256" key="4">
    <source>
        <dbReference type="ARBA" id="ARBA00022679"/>
    </source>
</evidence>
<dbReference type="AlphaFoldDB" id="Q9LCW6"/>
<name>Q9LCW6_PSEAI</name>
<dbReference type="SMART" id="SM00387">
    <property type="entry name" value="HATPase_c"/>
    <property type="match status" value="1"/>
</dbReference>
<dbReference type="Gene3D" id="1.20.5.1930">
    <property type="match status" value="1"/>
</dbReference>
<keyword evidence="8" id="KW-0902">Two-component regulatory system</keyword>
<dbReference type="InterPro" id="IPR003594">
    <property type="entry name" value="HATPase_dom"/>
</dbReference>
<evidence type="ECO:0000256" key="8">
    <source>
        <dbReference type="ARBA" id="ARBA00023012"/>
    </source>
</evidence>
<keyword evidence="3" id="KW-0597">Phosphoprotein</keyword>
<dbReference type="CDD" id="cd16917">
    <property type="entry name" value="HATPase_UhpB-NarQ-NarX-like"/>
    <property type="match status" value="1"/>
</dbReference>
<comment type="catalytic activity">
    <reaction evidence="1">
        <text>ATP + protein L-histidine = ADP + protein N-phospho-L-histidine.</text>
        <dbReference type="EC" id="2.7.13.3"/>
    </reaction>
</comment>
<dbReference type="InterPro" id="IPR050482">
    <property type="entry name" value="Sensor_HK_TwoCompSys"/>
</dbReference>
<feature type="domain" description="Histidine kinase" evidence="10">
    <location>
        <begin position="184"/>
        <end position="270"/>
    </location>
</feature>
<evidence type="ECO:0000256" key="6">
    <source>
        <dbReference type="ARBA" id="ARBA00022777"/>
    </source>
</evidence>
<dbReference type="PROSITE" id="PS50109">
    <property type="entry name" value="HIS_KIN"/>
    <property type="match status" value="1"/>
</dbReference>
<feature type="region of interest" description="Disordered" evidence="9">
    <location>
        <begin position="1"/>
        <end position="42"/>
    </location>
</feature>
<evidence type="ECO:0000256" key="9">
    <source>
        <dbReference type="SAM" id="MobiDB-lite"/>
    </source>
</evidence>
<dbReference type="PANTHER" id="PTHR24421:SF10">
    <property type="entry name" value="NITRATE_NITRITE SENSOR PROTEIN NARQ"/>
    <property type="match status" value="1"/>
</dbReference>
<keyword evidence="6 11" id="KW-0418">Kinase</keyword>
<evidence type="ECO:0000256" key="1">
    <source>
        <dbReference type="ARBA" id="ARBA00000085"/>
    </source>
</evidence>
<evidence type="ECO:0000313" key="11">
    <source>
        <dbReference type="EMBL" id="CAB95009.1"/>
    </source>
</evidence>
<keyword evidence="4" id="KW-0808">Transferase</keyword>
<keyword evidence="7" id="KW-0067">ATP-binding</keyword>
<dbReference type="InterPro" id="IPR005467">
    <property type="entry name" value="His_kinase_dom"/>
</dbReference>
<reference evidence="11" key="2">
    <citation type="journal article" date="1999" name="Microbiology">
        <title>Cytochrome c550 is an essential component of the quinoprotein ethanol oxidation system in Pseudomonas aeruginosa: cloning and sequencing of the genes encoding cytochrome c550 and an adjacent acetaldehyde dehydrogenase.</title>
        <authorList>
            <person name="Schobert M."/>
            <person name="Gorisch H."/>
        </authorList>
    </citation>
    <scope>NUCLEOTIDE SEQUENCE</scope>
    <source>
        <strain evidence="11">ATCC 17933</strain>
    </source>
</reference>
<feature type="compositionally biased region" description="Basic residues" evidence="9">
    <location>
        <begin position="1"/>
        <end position="14"/>
    </location>
</feature>
<proteinExistence type="predicted"/>
<protein>
    <recommendedName>
        <fullName evidence="2">histidine kinase</fullName>
        <ecNumber evidence="2">2.7.13.3</ecNumber>
    </recommendedName>
</protein>
<reference evidence="11" key="3">
    <citation type="journal article" date="2001" name="Microbiology">
        <title>A soluble two-component regulatory system controls expression of quinoprotein ethanol dehydrogenase (QEDH) but not expression of cytochrome c(550) of the ethanol-oxidation system in Pseudomonas aeruginosa.</title>
        <authorList>
            <person name="Schobert M."/>
            <person name="Goerisch H."/>
        </authorList>
    </citation>
    <scope>NUCLEOTIDE SEQUENCE</scope>
    <source>
        <strain evidence="11">ATCC 17933</strain>
    </source>
</reference>
<dbReference type="GO" id="GO:0000155">
    <property type="term" value="F:phosphorelay sensor kinase activity"/>
    <property type="evidence" value="ECO:0007669"/>
    <property type="project" value="InterPro"/>
</dbReference>
<dbReference type="InterPro" id="IPR011712">
    <property type="entry name" value="Sig_transdc_His_kin_sub3_dim/P"/>
</dbReference>
<accession>Q9LCW6</accession>
<evidence type="ECO:0000256" key="5">
    <source>
        <dbReference type="ARBA" id="ARBA00022741"/>
    </source>
</evidence>
<evidence type="ECO:0000256" key="7">
    <source>
        <dbReference type="ARBA" id="ARBA00022840"/>
    </source>
</evidence>
<organism evidence="11">
    <name type="scientific">Pseudomonas aeruginosa</name>
    <dbReference type="NCBI Taxonomy" id="287"/>
    <lineage>
        <taxon>Bacteria</taxon>
        <taxon>Pseudomonadati</taxon>
        <taxon>Pseudomonadota</taxon>
        <taxon>Gammaproteobacteria</taxon>
        <taxon>Pseudomonadales</taxon>
        <taxon>Pseudomonadaceae</taxon>
        <taxon>Pseudomonas</taxon>
    </lineage>
</organism>
<dbReference type="Pfam" id="PF07730">
    <property type="entry name" value="HisKA_3"/>
    <property type="match status" value="1"/>
</dbReference>
<dbReference type="InterPro" id="IPR036890">
    <property type="entry name" value="HATPase_C_sf"/>
</dbReference>
<dbReference type="SUPFAM" id="SSF55874">
    <property type="entry name" value="ATPase domain of HSP90 chaperone/DNA topoisomerase II/histidine kinase"/>
    <property type="match status" value="1"/>
</dbReference>
<sequence length="272" mass="30272">MDRSRRHAHRRHPGVAHPADPQPARVRFPLFPPPRPGKTCRLRRRTGLSDRPLSHAMDDLRPAGPAEYRWLLAVQERERRLLAQAVHDDIGQYLTGIRTQLLLLRCTAGDGQPALARLERYCQGLDDSFRALLRGLPPPALQRQSLDEALRACVADWQEGQGIACELRLGGPLPPLDAAAGTHLYRLLQEALNNVARHAGASRVRIRLQCRGGFLYLSVRDDGRGCAADPAPGFGLDSMRQRARCLGAELSLRSRPGQGLALRLRMPLERDD</sequence>
<keyword evidence="5" id="KW-0547">Nucleotide-binding</keyword>
<evidence type="ECO:0000256" key="3">
    <source>
        <dbReference type="ARBA" id="ARBA00022553"/>
    </source>
</evidence>
<dbReference type="Pfam" id="PF02518">
    <property type="entry name" value="HATPase_c"/>
    <property type="match status" value="1"/>
</dbReference>
<evidence type="ECO:0000259" key="10">
    <source>
        <dbReference type="PROSITE" id="PS50109"/>
    </source>
</evidence>
<evidence type="ECO:0000256" key="2">
    <source>
        <dbReference type="ARBA" id="ARBA00012438"/>
    </source>
</evidence>
<dbReference type="GO" id="GO:0016020">
    <property type="term" value="C:membrane"/>
    <property type="evidence" value="ECO:0007669"/>
    <property type="project" value="InterPro"/>
</dbReference>
<dbReference type="Gene3D" id="3.30.565.10">
    <property type="entry name" value="Histidine kinase-like ATPase, C-terminal domain"/>
    <property type="match status" value="1"/>
</dbReference>
<dbReference type="EC" id="2.7.13.3" evidence="2"/>
<dbReference type="EMBL" id="AJ009858">
    <property type="protein sequence ID" value="CAB95009.1"/>
    <property type="molecule type" value="Genomic_DNA"/>
</dbReference>
<gene>
    <name evidence="11" type="primary">exaD</name>
</gene>
<dbReference type="GO" id="GO:0046983">
    <property type="term" value="F:protein dimerization activity"/>
    <property type="evidence" value="ECO:0007669"/>
    <property type="project" value="InterPro"/>
</dbReference>
<reference evidence="11" key="1">
    <citation type="journal article" date="1998" name="Eur. J. Biochem.">
        <title>Quinoprotein ethanol dehydrogenase of Pseudomonas aeruginosa is a homodimer: sequence of the gene and deduced structural properties of the enzyme.</title>
        <authorList>
            <person name="Diehl A."/>
            <person name="von Wintzingerode F."/>
            <person name="Gorisch H."/>
        </authorList>
    </citation>
    <scope>NUCLEOTIDE SEQUENCE</scope>
    <source>
        <strain evidence="11">ATCC 17933</strain>
    </source>
</reference>